<dbReference type="Proteomes" id="UP000198424">
    <property type="component" value="Unassembled WGS sequence"/>
</dbReference>
<dbReference type="AlphaFoldDB" id="A0A086A935"/>
<organism evidence="2 4">
    <name type="scientific">Flavobacterium hydatis</name>
    <name type="common">Cytophaga aquatilis</name>
    <dbReference type="NCBI Taxonomy" id="991"/>
    <lineage>
        <taxon>Bacteria</taxon>
        <taxon>Pseudomonadati</taxon>
        <taxon>Bacteroidota</taxon>
        <taxon>Flavobacteriia</taxon>
        <taxon>Flavobacteriales</taxon>
        <taxon>Flavobacteriaceae</taxon>
        <taxon>Flavobacterium</taxon>
    </lineage>
</organism>
<comment type="caution">
    <text evidence="2">The sequence shown here is derived from an EMBL/GenBank/DDBJ whole genome shotgun (WGS) entry which is preliminary data.</text>
</comment>
<evidence type="ECO:0000313" key="2">
    <source>
        <dbReference type="EMBL" id="KFF13199.1"/>
    </source>
</evidence>
<protein>
    <submittedName>
        <fullName evidence="2">Uncharacterized protein</fullName>
    </submittedName>
</protein>
<accession>A0A086A935</accession>
<gene>
    <name evidence="3" type="ORF">B0A62_11020</name>
    <name evidence="2" type="ORF">IW20_18045</name>
</gene>
<feature type="chain" id="PRO_5001802345" evidence="1">
    <location>
        <begin position="19"/>
        <end position="162"/>
    </location>
</feature>
<dbReference type="EMBL" id="JPRM01000029">
    <property type="protein sequence ID" value="KFF13199.1"/>
    <property type="molecule type" value="Genomic_DNA"/>
</dbReference>
<keyword evidence="5" id="KW-1185">Reference proteome</keyword>
<dbReference type="eggNOG" id="ENOG50310VH">
    <property type="taxonomic scope" value="Bacteria"/>
</dbReference>
<evidence type="ECO:0000313" key="3">
    <source>
        <dbReference type="EMBL" id="OXA94182.1"/>
    </source>
</evidence>
<reference evidence="2 4" key="1">
    <citation type="submission" date="2014-07" db="EMBL/GenBank/DDBJ databases">
        <title>Genome of Flavobacterium hydatis DSM 2063.</title>
        <authorList>
            <person name="Pipes S.E."/>
            <person name="Stropko S.J."/>
            <person name="Newman J.D."/>
        </authorList>
    </citation>
    <scope>NUCLEOTIDE SEQUENCE [LARGE SCALE GENOMIC DNA]</scope>
    <source>
        <strain evidence="2 4">DSM 2063</strain>
    </source>
</reference>
<proteinExistence type="predicted"/>
<reference evidence="3 5" key="2">
    <citation type="submission" date="2016-11" db="EMBL/GenBank/DDBJ databases">
        <title>Whole genomes of Flavobacteriaceae.</title>
        <authorList>
            <person name="Stine C."/>
            <person name="Li C."/>
            <person name="Tadesse D."/>
        </authorList>
    </citation>
    <scope>NUCLEOTIDE SEQUENCE [LARGE SCALE GENOMIC DNA]</scope>
    <source>
        <strain evidence="3 5">ATCC 29551</strain>
    </source>
</reference>
<sequence>MKRVIIFLILIANFSTYAQQEQTTATEKWTFPIKTKFTVKVIPTSTGDFKYSVIKVEPYTKIVDASNSAKVFKKKGEKETIEFCFCLEIPWDRDPKKDAPYMMLLMNNRSKYSFKFKTEIQTEKDGVFKEISNIGTHAGSETSDRWAKETYQIRISEFELKK</sequence>
<evidence type="ECO:0000256" key="1">
    <source>
        <dbReference type="SAM" id="SignalP"/>
    </source>
</evidence>
<keyword evidence="1" id="KW-0732">Signal</keyword>
<dbReference type="OrthoDB" id="1356868at2"/>
<dbReference type="EMBL" id="MUGY01000010">
    <property type="protein sequence ID" value="OXA94182.1"/>
    <property type="molecule type" value="Genomic_DNA"/>
</dbReference>
<name>A0A086A935_FLAHY</name>
<dbReference type="Proteomes" id="UP000028712">
    <property type="component" value="Unassembled WGS sequence"/>
</dbReference>
<dbReference type="RefSeq" id="WP_035625294.1">
    <property type="nucleotide sequence ID" value="NZ_JBEWQG010000020.1"/>
</dbReference>
<evidence type="ECO:0000313" key="5">
    <source>
        <dbReference type="Proteomes" id="UP000198424"/>
    </source>
</evidence>
<feature type="signal peptide" evidence="1">
    <location>
        <begin position="1"/>
        <end position="18"/>
    </location>
</feature>
<evidence type="ECO:0000313" key="4">
    <source>
        <dbReference type="Proteomes" id="UP000028712"/>
    </source>
</evidence>